<feature type="transmembrane region" description="Helical" evidence="7">
    <location>
        <begin position="456"/>
        <end position="479"/>
    </location>
</feature>
<dbReference type="SUPFAM" id="SSF57196">
    <property type="entry name" value="EGF/Laminin"/>
    <property type="match status" value="2"/>
</dbReference>
<dbReference type="AlphaFoldDB" id="A0A814FH65"/>
<dbReference type="PANTHER" id="PTHR45836">
    <property type="entry name" value="SLIT HOMOLOG"/>
    <property type="match status" value="1"/>
</dbReference>
<dbReference type="PROSITE" id="PS50082">
    <property type="entry name" value="WD_REPEATS_2"/>
    <property type="match status" value="1"/>
</dbReference>
<gene>
    <name evidence="10" type="ORF">OXX778_LOCUS15518</name>
</gene>
<feature type="domain" description="EGF-like" evidence="9">
    <location>
        <begin position="402"/>
        <end position="438"/>
    </location>
</feature>
<accession>A0A814FH65</accession>
<feature type="disulfide bond" evidence="5">
    <location>
        <begin position="349"/>
        <end position="358"/>
    </location>
</feature>
<dbReference type="InterPro" id="IPR036322">
    <property type="entry name" value="WD40_repeat_dom_sf"/>
</dbReference>
<evidence type="ECO:0000256" key="1">
    <source>
        <dbReference type="ARBA" id="ARBA00022536"/>
    </source>
</evidence>
<keyword evidence="7" id="KW-1133">Transmembrane helix</keyword>
<evidence type="ECO:0000256" key="2">
    <source>
        <dbReference type="ARBA" id="ARBA00022729"/>
    </source>
</evidence>
<evidence type="ECO:0000256" key="6">
    <source>
        <dbReference type="PROSITE-ProRule" id="PRU00221"/>
    </source>
</evidence>
<dbReference type="InterPro" id="IPR001881">
    <property type="entry name" value="EGF-like_Ca-bd_dom"/>
</dbReference>
<feature type="disulfide bond" evidence="5">
    <location>
        <begin position="327"/>
        <end position="337"/>
    </location>
</feature>
<sequence length="506" mass="57471">MIFLFYIYYIPVSYAQWFAISTRDGVVELWNTSSVWKTLHTNSISKINNIEYDSVNQYLYTGAESGVINIWDLNSFLLVKTFQVSQKVISLKKVNESHFSLIKDNHLVLISENNNSIKDFQLGENYKLDTLNVIKNESKILIGSKNQKTLAVFCLLREIFVTLSQMSPNFEAVDLLDKNFIVAECENKDACVMKMLSNFTFQTLKKINVGGAISEIKIINGNEILLRLDEPFIPSDTTLKQSATEISNTTSIFTSTSCLTESYDHTDSLNIITSTSSIIESETNSKLSFNFTTIVSTTVENFFFQIDEHNREKINEILKSKSDITDCMKNCSGNGICKATHDLKFYCDCFDNYVGLSCQIDIRPCSSNPCRNNGICLNDLENKTYFCDCFNDIFYGRNCELKKDICENETCSNNGVCYDYQNEPKCKCFALYNGTKCQLISGDLQVIKSVVKTSSIIAIVFLVLTFVAVVVNDLIGLFSKSDILNMEKKKRNKIKKLSRKKIFFSI</sequence>
<keyword evidence="3" id="KW-0677">Repeat</keyword>
<dbReference type="Gene3D" id="2.10.25.10">
    <property type="entry name" value="Laminin"/>
    <property type="match status" value="1"/>
</dbReference>
<keyword evidence="7" id="KW-0812">Transmembrane</keyword>
<keyword evidence="11" id="KW-1185">Reference proteome</keyword>
<dbReference type="SUPFAM" id="SSF50978">
    <property type="entry name" value="WD40 repeat-like"/>
    <property type="match status" value="1"/>
</dbReference>
<dbReference type="InterPro" id="IPR001680">
    <property type="entry name" value="WD40_rpt"/>
</dbReference>
<keyword evidence="4 5" id="KW-1015">Disulfide bond</keyword>
<dbReference type="GO" id="GO:0009986">
    <property type="term" value="C:cell surface"/>
    <property type="evidence" value="ECO:0007669"/>
    <property type="project" value="TreeGrafter"/>
</dbReference>
<dbReference type="PANTHER" id="PTHR45836:SF13">
    <property type="entry name" value="PROTEIN CRUMBS"/>
    <property type="match status" value="1"/>
</dbReference>
<feature type="disulfide bond" evidence="5">
    <location>
        <begin position="370"/>
        <end position="387"/>
    </location>
</feature>
<evidence type="ECO:0000256" key="8">
    <source>
        <dbReference type="SAM" id="SignalP"/>
    </source>
</evidence>
<dbReference type="PROSITE" id="PS50026">
    <property type="entry name" value="EGF_3"/>
    <property type="match status" value="3"/>
</dbReference>
<keyword evidence="7" id="KW-0472">Membrane</keyword>
<organism evidence="10 11">
    <name type="scientific">Brachionus calyciflorus</name>
    <dbReference type="NCBI Taxonomy" id="104777"/>
    <lineage>
        <taxon>Eukaryota</taxon>
        <taxon>Metazoa</taxon>
        <taxon>Spiralia</taxon>
        <taxon>Gnathifera</taxon>
        <taxon>Rotifera</taxon>
        <taxon>Eurotatoria</taxon>
        <taxon>Monogononta</taxon>
        <taxon>Pseudotrocha</taxon>
        <taxon>Ploima</taxon>
        <taxon>Brachionidae</taxon>
        <taxon>Brachionus</taxon>
    </lineage>
</organism>
<reference evidence="10" key="1">
    <citation type="submission" date="2021-02" db="EMBL/GenBank/DDBJ databases">
        <authorList>
            <person name="Nowell W R."/>
        </authorList>
    </citation>
    <scope>NUCLEOTIDE SEQUENCE</scope>
    <source>
        <strain evidence="10">Ploen Becks lab</strain>
    </source>
</reference>
<evidence type="ECO:0000259" key="9">
    <source>
        <dbReference type="PROSITE" id="PS50026"/>
    </source>
</evidence>
<feature type="domain" description="EGF-like" evidence="9">
    <location>
        <begin position="323"/>
        <end position="359"/>
    </location>
</feature>
<dbReference type="InterPro" id="IPR000742">
    <property type="entry name" value="EGF"/>
</dbReference>
<feature type="chain" id="PRO_5032820240" description="EGF-like domain-containing protein" evidence="8">
    <location>
        <begin position="16"/>
        <end position="506"/>
    </location>
</feature>
<dbReference type="GO" id="GO:0043235">
    <property type="term" value="C:receptor complex"/>
    <property type="evidence" value="ECO:0007669"/>
    <property type="project" value="TreeGrafter"/>
</dbReference>
<dbReference type="Gene3D" id="2.130.10.10">
    <property type="entry name" value="YVTN repeat-like/Quinoprotein amine dehydrogenase"/>
    <property type="match status" value="1"/>
</dbReference>
<evidence type="ECO:0000256" key="4">
    <source>
        <dbReference type="ARBA" id="ARBA00023157"/>
    </source>
</evidence>
<comment type="caution">
    <text evidence="5">Lacks conserved residue(s) required for the propagation of feature annotation.</text>
</comment>
<keyword evidence="1 5" id="KW-0245">EGF-like domain</keyword>
<evidence type="ECO:0000256" key="5">
    <source>
        <dbReference type="PROSITE-ProRule" id="PRU00076"/>
    </source>
</evidence>
<keyword evidence="6" id="KW-0853">WD repeat</keyword>
<keyword evidence="2 8" id="KW-0732">Signal</keyword>
<protein>
    <recommendedName>
        <fullName evidence="9">EGF-like domain-containing protein</fullName>
    </recommendedName>
</protein>
<dbReference type="Pfam" id="PF00008">
    <property type="entry name" value="EGF"/>
    <property type="match status" value="1"/>
</dbReference>
<proteinExistence type="predicted"/>
<dbReference type="OrthoDB" id="5912267at2759"/>
<dbReference type="SMART" id="SM00179">
    <property type="entry name" value="EGF_CA"/>
    <property type="match status" value="3"/>
</dbReference>
<feature type="signal peptide" evidence="8">
    <location>
        <begin position="1"/>
        <end position="15"/>
    </location>
</feature>
<evidence type="ECO:0000256" key="3">
    <source>
        <dbReference type="ARBA" id="ARBA00022737"/>
    </source>
</evidence>
<name>A0A814FH65_9BILA</name>
<evidence type="ECO:0000256" key="7">
    <source>
        <dbReference type="SAM" id="Phobius"/>
    </source>
</evidence>
<evidence type="ECO:0000313" key="10">
    <source>
        <dbReference type="EMBL" id="CAF0982934.1"/>
    </source>
</evidence>
<dbReference type="EMBL" id="CAJNOC010003445">
    <property type="protein sequence ID" value="CAF0982934.1"/>
    <property type="molecule type" value="Genomic_DNA"/>
</dbReference>
<dbReference type="GO" id="GO:0005509">
    <property type="term" value="F:calcium ion binding"/>
    <property type="evidence" value="ECO:0007669"/>
    <property type="project" value="InterPro"/>
</dbReference>
<dbReference type="InterPro" id="IPR015943">
    <property type="entry name" value="WD40/YVTN_repeat-like_dom_sf"/>
</dbReference>
<feature type="disulfide bond" evidence="5">
    <location>
        <begin position="428"/>
        <end position="437"/>
    </location>
</feature>
<dbReference type="CDD" id="cd00054">
    <property type="entry name" value="EGF_CA"/>
    <property type="match status" value="1"/>
</dbReference>
<feature type="domain" description="EGF-like" evidence="9">
    <location>
        <begin position="361"/>
        <end position="400"/>
    </location>
</feature>
<dbReference type="PROSITE" id="PS00022">
    <property type="entry name" value="EGF_1"/>
    <property type="match status" value="2"/>
</dbReference>
<dbReference type="GO" id="GO:0005886">
    <property type="term" value="C:plasma membrane"/>
    <property type="evidence" value="ECO:0007669"/>
    <property type="project" value="TreeGrafter"/>
</dbReference>
<dbReference type="SMART" id="SM00181">
    <property type="entry name" value="EGF"/>
    <property type="match status" value="3"/>
</dbReference>
<dbReference type="Proteomes" id="UP000663879">
    <property type="component" value="Unassembled WGS sequence"/>
</dbReference>
<dbReference type="InterPro" id="IPR051355">
    <property type="entry name" value="Notch/Slit_guidance"/>
</dbReference>
<comment type="caution">
    <text evidence="10">The sequence shown here is derived from an EMBL/GenBank/DDBJ whole genome shotgun (WGS) entry which is preliminary data.</text>
</comment>
<evidence type="ECO:0000313" key="11">
    <source>
        <dbReference type="Proteomes" id="UP000663879"/>
    </source>
</evidence>
<dbReference type="GO" id="GO:0007411">
    <property type="term" value="P:axon guidance"/>
    <property type="evidence" value="ECO:0007669"/>
    <property type="project" value="TreeGrafter"/>
</dbReference>
<feature type="repeat" description="WD" evidence="6">
    <location>
        <begin position="40"/>
        <end position="81"/>
    </location>
</feature>
<dbReference type="GO" id="GO:0007219">
    <property type="term" value="P:Notch signaling pathway"/>
    <property type="evidence" value="ECO:0007669"/>
    <property type="project" value="TreeGrafter"/>
</dbReference>